<dbReference type="Proteomes" id="UP000295733">
    <property type="component" value="Unassembled WGS sequence"/>
</dbReference>
<feature type="domain" description="Thioredoxin-like fold" evidence="1">
    <location>
        <begin position="45"/>
        <end position="212"/>
    </location>
</feature>
<name>A0A4R2NYL3_RHOAD</name>
<dbReference type="AlphaFoldDB" id="A0A4R2NYL3"/>
<accession>A0A4R2NYL3</accession>
<dbReference type="Pfam" id="PF13462">
    <property type="entry name" value="Thioredoxin_4"/>
    <property type="match status" value="1"/>
</dbReference>
<proteinExistence type="predicted"/>
<evidence type="ECO:0000313" key="3">
    <source>
        <dbReference type="Proteomes" id="UP000295733"/>
    </source>
</evidence>
<dbReference type="OrthoDB" id="8478320at2"/>
<evidence type="ECO:0000259" key="1">
    <source>
        <dbReference type="Pfam" id="PF13462"/>
    </source>
</evidence>
<dbReference type="InterPro" id="IPR012336">
    <property type="entry name" value="Thioredoxin-like_fold"/>
</dbReference>
<evidence type="ECO:0000313" key="2">
    <source>
        <dbReference type="EMBL" id="TCP27212.1"/>
    </source>
</evidence>
<organism evidence="2 3">
    <name type="scientific">Rhodovulum adriaticum</name>
    <name type="common">Rhodopseudomonas adriatica</name>
    <dbReference type="NCBI Taxonomy" id="35804"/>
    <lineage>
        <taxon>Bacteria</taxon>
        <taxon>Pseudomonadati</taxon>
        <taxon>Pseudomonadota</taxon>
        <taxon>Alphaproteobacteria</taxon>
        <taxon>Rhodobacterales</taxon>
        <taxon>Paracoccaceae</taxon>
        <taxon>Rhodovulum</taxon>
    </lineage>
</organism>
<dbReference type="InterPro" id="IPR036249">
    <property type="entry name" value="Thioredoxin-like_sf"/>
</dbReference>
<keyword evidence="3" id="KW-1185">Reference proteome</keyword>
<dbReference type="RefSeq" id="WP_132598409.1">
    <property type="nucleotide sequence ID" value="NZ_NRRP01000001.1"/>
</dbReference>
<gene>
    <name evidence="2" type="ORF">EV656_101115</name>
</gene>
<dbReference type="SUPFAM" id="SSF52833">
    <property type="entry name" value="Thioredoxin-like"/>
    <property type="match status" value="1"/>
</dbReference>
<comment type="caution">
    <text evidence="2">The sequence shown here is derived from an EMBL/GenBank/DDBJ whole genome shotgun (WGS) entry which is preliminary data.</text>
</comment>
<dbReference type="Gene3D" id="3.40.30.10">
    <property type="entry name" value="Glutaredoxin"/>
    <property type="match status" value="1"/>
</dbReference>
<dbReference type="EMBL" id="SLXL01000001">
    <property type="protein sequence ID" value="TCP27212.1"/>
    <property type="molecule type" value="Genomic_DNA"/>
</dbReference>
<reference evidence="2 3" key="1">
    <citation type="submission" date="2019-03" db="EMBL/GenBank/DDBJ databases">
        <title>Genomic Encyclopedia of Type Strains, Phase IV (KMG-IV): sequencing the most valuable type-strain genomes for metagenomic binning, comparative biology and taxonomic classification.</title>
        <authorList>
            <person name="Goeker M."/>
        </authorList>
    </citation>
    <scope>NUCLEOTIDE SEQUENCE [LARGE SCALE GENOMIC DNA]</scope>
    <source>
        <strain evidence="2 3">DSM 2781</strain>
    </source>
</reference>
<sequence length="216" mass="23593">MIRILTLSLGMVMLAALGGGWIASAPFAPAGLSGAAHAEEAVTVDSFTLGDPDAPIRLTEYASFTCGHCGNFHDDVFKRLKADYIDTGKVYFTYQEVYWDRYAVWAGLLARCGGGTRFFGIVSLLYEKQRDWIDAKDPTQTGENLRRIGRTAGLSTEQMDACFTDVALAEALIAHSDAATERDGVDGTPSIMIDGELYSNMRYSRLKKILDAKLEG</sequence>
<protein>
    <submittedName>
        <fullName evidence="2">Thioredoxin-like protein</fullName>
    </submittedName>
</protein>